<feature type="compositionally biased region" description="Low complexity" evidence="8">
    <location>
        <begin position="37"/>
        <end position="61"/>
    </location>
</feature>
<keyword evidence="9" id="KW-0732">Signal</keyword>
<dbReference type="Proteomes" id="UP000577362">
    <property type="component" value="Unassembled WGS sequence"/>
</dbReference>
<dbReference type="InterPro" id="IPR016047">
    <property type="entry name" value="M23ase_b-sheet_dom"/>
</dbReference>
<keyword evidence="12" id="KW-1185">Reference proteome</keyword>
<keyword evidence="5" id="KW-0862">Zinc</keyword>
<sequence length="474" mass="50595">MPLRPSRRLSRTASGAARIAAALALLPGLAAPLLAQDAPQGAQQGTQQPSAQAPQIPPEAQRALDRAAQTEEQRTVREQELEKLQEQLRLSEEARNRIREEVEALRADRAKLNAALIETTERTQAAEARASAIEQRLATLNASESAIRKSLENRREVIVEVLAALQRMGRRPPPAVLASPDDMLEAVRSSILLGAVLPELRGETEALATDLGELVRLKDAIASDREALVRDLATLAGERERLAALVAARQEDLAKAERTEADESRKTSELAARAQSLGDLIQKMESEIAAAQRAAEEARQAAEAQAREMRERLAAAPFGDPARLAPKIPFAEARGLLPMPVNGSTLRRFGAPDGFGGTTKGMSIATRNGAVVSAPSDGWVAFAGPFRSFGQLLIINAGGGYYILLAGMERITVALGQFVLAGEPVAAMGETATPLSTAFAGTNGPVLYVEFRKDGGSIDPGPWWAKSQGEKVRG</sequence>
<dbReference type="GO" id="GO:0004222">
    <property type="term" value="F:metalloendopeptidase activity"/>
    <property type="evidence" value="ECO:0007669"/>
    <property type="project" value="TreeGrafter"/>
</dbReference>
<dbReference type="EMBL" id="JACIEN010000011">
    <property type="protein sequence ID" value="MBB4020045.1"/>
    <property type="molecule type" value="Genomic_DNA"/>
</dbReference>
<keyword evidence="4" id="KW-0378">Hydrolase</keyword>
<comment type="cofactor">
    <cofactor evidence="1">
        <name>Zn(2+)</name>
        <dbReference type="ChEBI" id="CHEBI:29105"/>
    </cofactor>
</comment>
<evidence type="ECO:0000313" key="11">
    <source>
        <dbReference type="EMBL" id="MBB4020045.1"/>
    </source>
</evidence>
<evidence type="ECO:0000256" key="5">
    <source>
        <dbReference type="ARBA" id="ARBA00022833"/>
    </source>
</evidence>
<feature type="region of interest" description="Disordered" evidence="8">
    <location>
        <begin position="37"/>
        <end position="75"/>
    </location>
</feature>
<evidence type="ECO:0000256" key="3">
    <source>
        <dbReference type="ARBA" id="ARBA00022723"/>
    </source>
</evidence>
<dbReference type="AlphaFoldDB" id="A0A840C3H8"/>
<organism evidence="11 12">
    <name type="scientific">Chelatococcus caeni</name>
    <dbReference type="NCBI Taxonomy" id="1348468"/>
    <lineage>
        <taxon>Bacteria</taxon>
        <taxon>Pseudomonadati</taxon>
        <taxon>Pseudomonadota</taxon>
        <taxon>Alphaproteobacteria</taxon>
        <taxon>Hyphomicrobiales</taxon>
        <taxon>Chelatococcaceae</taxon>
        <taxon>Chelatococcus</taxon>
    </lineage>
</organism>
<evidence type="ECO:0000313" key="12">
    <source>
        <dbReference type="Proteomes" id="UP000577362"/>
    </source>
</evidence>
<evidence type="ECO:0000256" key="4">
    <source>
        <dbReference type="ARBA" id="ARBA00022801"/>
    </source>
</evidence>
<feature type="compositionally biased region" description="Basic and acidic residues" evidence="8">
    <location>
        <begin position="62"/>
        <end position="75"/>
    </location>
</feature>
<evidence type="ECO:0000256" key="2">
    <source>
        <dbReference type="ARBA" id="ARBA00022670"/>
    </source>
</evidence>
<feature type="chain" id="PRO_5032772314" evidence="9">
    <location>
        <begin position="36"/>
        <end position="474"/>
    </location>
</feature>
<keyword evidence="6" id="KW-0482">Metalloprotease</keyword>
<proteinExistence type="predicted"/>
<keyword evidence="3" id="KW-0479">Metal-binding</keyword>
<name>A0A840C3H8_9HYPH</name>
<dbReference type="Gene3D" id="2.70.70.10">
    <property type="entry name" value="Glucose Permease (Domain IIA)"/>
    <property type="match status" value="1"/>
</dbReference>
<evidence type="ECO:0000256" key="9">
    <source>
        <dbReference type="SAM" id="SignalP"/>
    </source>
</evidence>
<dbReference type="Pfam" id="PF01551">
    <property type="entry name" value="Peptidase_M23"/>
    <property type="match status" value="1"/>
</dbReference>
<evidence type="ECO:0000256" key="8">
    <source>
        <dbReference type="SAM" id="MobiDB-lite"/>
    </source>
</evidence>
<dbReference type="RefSeq" id="WP_183318886.1">
    <property type="nucleotide sequence ID" value="NZ_JACIEN010000011.1"/>
</dbReference>
<reference evidence="11 12" key="1">
    <citation type="submission" date="2020-08" db="EMBL/GenBank/DDBJ databases">
        <title>Genomic Encyclopedia of Type Strains, Phase IV (KMG-IV): sequencing the most valuable type-strain genomes for metagenomic binning, comparative biology and taxonomic classification.</title>
        <authorList>
            <person name="Goeker M."/>
        </authorList>
    </citation>
    <scope>NUCLEOTIDE SEQUENCE [LARGE SCALE GENOMIC DNA]</scope>
    <source>
        <strain evidence="11 12">DSM 103737</strain>
    </source>
</reference>
<gene>
    <name evidence="11" type="ORF">GGR16_005107</name>
</gene>
<dbReference type="PANTHER" id="PTHR21666">
    <property type="entry name" value="PEPTIDASE-RELATED"/>
    <property type="match status" value="1"/>
</dbReference>
<dbReference type="InterPro" id="IPR050570">
    <property type="entry name" value="Cell_wall_metabolism_enzyme"/>
</dbReference>
<comment type="caution">
    <text evidence="11">The sequence shown here is derived from an EMBL/GenBank/DDBJ whole genome shotgun (WGS) entry which is preliminary data.</text>
</comment>
<keyword evidence="2" id="KW-0645">Protease</keyword>
<feature type="signal peptide" evidence="9">
    <location>
        <begin position="1"/>
        <end position="35"/>
    </location>
</feature>
<feature type="coiled-coil region" evidence="7">
    <location>
        <begin position="274"/>
        <end position="312"/>
    </location>
</feature>
<evidence type="ECO:0000256" key="7">
    <source>
        <dbReference type="SAM" id="Coils"/>
    </source>
</evidence>
<keyword evidence="7" id="KW-0175">Coiled coil</keyword>
<dbReference type="GO" id="GO:0046872">
    <property type="term" value="F:metal ion binding"/>
    <property type="evidence" value="ECO:0007669"/>
    <property type="project" value="UniProtKB-KW"/>
</dbReference>
<evidence type="ECO:0000259" key="10">
    <source>
        <dbReference type="Pfam" id="PF01551"/>
    </source>
</evidence>
<evidence type="ECO:0000256" key="6">
    <source>
        <dbReference type="ARBA" id="ARBA00023049"/>
    </source>
</evidence>
<protein>
    <submittedName>
        <fullName evidence="11">Septal ring factor EnvC (AmiA/AmiB activator)</fullName>
    </submittedName>
</protein>
<dbReference type="PANTHER" id="PTHR21666:SF288">
    <property type="entry name" value="CELL DIVISION PROTEIN YTFB"/>
    <property type="match status" value="1"/>
</dbReference>
<dbReference type="GO" id="GO:0006508">
    <property type="term" value="P:proteolysis"/>
    <property type="evidence" value="ECO:0007669"/>
    <property type="project" value="UniProtKB-KW"/>
</dbReference>
<dbReference type="InterPro" id="IPR011055">
    <property type="entry name" value="Dup_hybrid_motif"/>
</dbReference>
<dbReference type="SUPFAM" id="SSF51261">
    <property type="entry name" value="Duplicated hybrid motif"/>
    <property type="match status" value="1"/>
</dbReference>
<dbReference type="Gene3D" id="6.10.250.3150">
    <property type="match status" value="1"/>
</dbReference>
<accession>A0A840C3H8</accession>
<evidence type="ECO:0000256" key="1">
    <source>
        <dbReference type="ARBA" id="ARBA00001947"/>
    </source>
</evidence>
<feature type="domain" description="M23ase beta-sheet core" evidence="10">
    <location>
        <begin position="359"/>
        <end position="460"/>
    </location>
</feature>